<dbReference type="InterPro" id="IPR008254">
    <property type="entry name" value="Flavodoxin/NO_synth"/>
</dbReference>
<dbReference type="Proteomes" id="UP000774947">
    <property type="component" value="Unassembled WGS sequence"/>
</dbReference>
<comment type="similarity">
    <text evidence="3">Belongs to the flavodoxin family.</text>
</comment>
<organism evidence="9 10">
    <name type="scientific">Lapidilactobacillus dextrinicus</name>
    <dbReference type="NCBI Taxonomy" id="51664"/>
    <lineage>
        <taxon>Bacteria</taxon>
        <taxon>Bacillati</taxon>
        <taxon>Bacillota</taxon>
        <taxon>Bacilli</taxon>
        <taxon>Lactobacillales</taxon>
        <taxon>Lactobacillaceae</taxon>
        <taxon>Lapidilactobacillus</taxon>
    </lineage>
</organism>
<evidence type="ECO:0000313" key="10">
    <source>
        <dbReference type="Proteomes" id="UP000774947"/>
    </source>
</evidence>
<dbReference type="PANTHER" id="PTHR42809">
    <property type="entry name" value="FLAVODOXIN 2"/>
    <property type="match status" value="1"/>
</dbReference>
<dbReference type="InterPro" id="IPR029039">
    <property type="entry name" value="Flavoprotein-like_sf"/>
</dbReference>
<dbReference type="PANTHER" id="PTHR42809:SF1">
    <property type="entry name" value="FLAVODOXIN 1"/>
    <property type="match status" value="1"/>
</dbReference>
<feature type="domain" description="Flavodoxin-like" evidence="8">
    <location>
        <begin position="5"/>
        <end position="144"/>
    </location>
</feature>
<comment type="function">
    <text evidence="2">Low-potential electron donor to a number of redox enzymes.</text>
</comment>
<protein>
    <submittedName>
        <fullName evidence="9">Flavodoxin domain-containing protein</fullName>
    </submittedName>
</protein>
<evidence type="ECO:0000256" key="6">
    <source>
        <dbReference type="ARBA" id="ARBA00022643"/>
    </source>
</evidence>
<sequence length="155" mass="17699">MNSQIGIIYASMSGRNEQISKYLEQQFIKLGQSIDRHEISQFETEKLSDYQAFIIVSYTYHDGQIPDEALDFFDDLQTVDLTGKPYTLTGSSSMKHEHFGRALDYLDQQLVHLGALRASAILKINEDADRADLARLDALCQQVIDFNQLRTQHLV</sequence>
<keyword evidence="7" id="KW-0249">Electron transport</keyword>
<name>A0A921B3F7_9LACO</name>
<keyword evidence="4" id="KW-0813">Transport</keyword>
<evidence type="ECO:0000256" key="2">
    <source>
        <dbReference type="ARBA" id="ARBA00003297"/>
    </source>
</evidence>
<dbReference type="GO" id="GO:0010181">
    <property type="term" value="F:FMN binding"/>
    <property type="evidence" value="ECO:0007669"/>
    <property type="project" value="InterPro"/>
</dbReference>
<evidence type="ECO:0000313" key="9">
    <source>
        <dbReference type="EMBL" id="HJE15231.1"/>
    </source>
</evidence>
<evidence type="ECO:0000259" key="8">
    <source>
        <dbReference type="PROSITE" id="PS50902"/>
    </source>
</evidence>
<reference evidence="9" key="1">
    <citation type="journal article" date="2021" name="PeerJ">
        <title>Extensive microbial diversity within the chicken gut microbiome revealed by metagenomics and culture.</title>
        <authorList>
            <person name="Gilroy R."/>
            <person name="Ravi A."/>
            <person name="Getino M."/>
            <person name="Pursley I."/>
            <person name="Horton D.L."/>
            <person name="Alikhan N.F."/>
            <person name="Baker D."/>
            <person name="Gharbi K."/>
            <person name="Hall N."/>
            <person name="Watson M."/>
            <person name="Adriaenssens E.M."/>
            <person name="Foster-Nyarko E."/>
            <person name="Jarju S."/>
            <person name="Secka A."/>
            <person name="Antonio M."/>
            <person name="Oren A."/>
            <person name="Chaudhuri R.R."/>
            <person name="La Ragione R."/>
            <person name="Hildebrand F."/>
            <person name="Pallen M.J."/>
        </authorList>
    </citation>
    <scope>NUCLEOTIDE SEQUENCE</scope>
    <source>
        <strain evidence="9">CHK173-2119</strain>
    </source>
</reference>
<evidence type="ECO:0000256" key="4">
    <source>
        <dbReference type="ARBA" id="ARBA00022448"/>
    </source>
</evidence>
<keyword evidence="5" id="KW-0285">Flavoprotein</keyword>
<comment type="caution">
    <text evidence="9">The sequence shown here is derived from an EMBL/GenBank/DDBJ whole genome shotgun (WGS) entry which is preliminary data.</text>
</comment>
<proteinExistence type="inferred from homology"/>
<evidence type="ECO:0000256" key="5">
    <source>
        <dbReference type="ARBA" id="ARBA00022630"/>
    </source>
</evidence>
<keyword evidence="6" id="KW-0288">FMN</keyword>
<dbReference type="InterPro" id="IPR050619">
    <property type="entry name" value="Flavodoxin"/>
</dbReference>
<dbReference type="Pfam" id="PF00258">
    <property type="entry name" value="Flavodoxin_1"/>
    <property type="match status" value="1"/>
</dbReference>
<accession>A0A921B3F7</accession>
<dbReference type="GO" id="GO:0016651">
    <property type="term" value="F:oxidoreductase activity, acting on NAD(P)H"/>
    <property type="evidence" value="ECO:0007669"/>
    <property type="project" value="UniProtKB-ARBA"/>
</dbReference>
<dbReference type="SUPFAM" id="SSF52218">
    <property type="entry name" value="Flavoproteins"/>
    <property type="match status" value="1"/>
</dbReference>
<dbReference type="PROSITE" id="PS50902">
    <property type="entry name" value="FLAVODOXIN_LIKE"/>
    <property type="match status" value="1"/>
</dbReference>
<evidence type="ECO:0000256" key="7">
    <source>
        <dbReference type="ARBA" id="ARBA00022982"/>
    </source>
</evidence>
<comment type="cofactor">
    <cofactor evidence="1">
        <name>FMN</name>
        <dbReference type="ChEBI" id="CHEBI:58210"/>
    </cofactor>
</comment>
<dbReference type="EMBL" id="DYXY01000101">
    <property type="protein sequence ID" value="HJE15231.1"/>
    <property type="molecule type" value="Genomic_DNA"/>
</dbReference>
<evidence type="ECO:0000256" key="1">
    <source>
        <dbReference type="ARBA" id="ARBA00001917"/>
    </source>
</evidence>
<dbReference type="AlphaFoldDB" id="A0A921B3F7"/>
<gene>
    <name evidence="9" type="ORF">K8W17_04055</name>
</gene>
<reference evidence="9" key="2">
    <citation type="submission" date="2021-09" db="EMBL/GenBank/DDBJ databases">
        <authorList>
            <person name="Gilroy R."/>
        </authorList>
    </citation>
    <scope>NUCLEOTIDE SEQUENCE</scope>
    <source>
        <strain evidence="9">CHK173-2119</strain>
    </source>
</reference>
<dbReference type="Gene3D" id="3.40.50.360">
    <property type="match status" value="1"/>
</dbReference>
<evidence type="ECO:0000256" key="3">
    <source>
        <dbReference type="ARBA" id="ARBA00005267"/>
    </source>
</evidence>